<dbReference type="PANTHER" id="PTHR14097">
    <property type="entry name" value="OXIDOREDUCTASE HTATIP2"/>
    <property type="match status" value="1"/>
</dbReference>
<gene>
    <name evidence="1" type="ORF">LKMONMHP_3027</name>
</gene>
<evidence type="ECO:0000313" key="2">
    <source>
        <dbReference type="Proteomes" id="UP001055156"/>
    </source>
</evidence>
<name>A0ABQ4TBC0_METOR</name>
<evidence type="ECO:0000313" key="1">
    <source>
        <dbReference type="EMBL" id="GJE28160.1"/>
    </source>
</evidence>
<accession>A0ABQ4TBC0</accession>
<dbReference type="PANTHER" id="PTHR14097:SF7">
    <property type="entry name" value="OXIDOREDUCTASE HTATIP2"/>
    <property type="match status" value="1"/>
</dbReference>
<evidence type="ECO:0008006" key="3">
    <source>
        <dbReference type="Google" id="ProtNLM"/>
    </source>
</evidence>
<dbReference type="InterPro" id="IPR036291">
    <property type="entry name" value="NAD(P)-bd_dom_sf"/>
</dbReference>
<comment type="caution">
    <text evidence="1">The sequence shown here is derived from an EMBL/GenBank/DDBJ whole genome shotgun (WGS) entry which is preliminary data.</text>
</comment>
<dbReference type="Gene3D" id="3.40.50.720">
    <property type="entry name" value="NAD(P)-binding Rossmann-like Domain"/>
    <property type="match status" value="1"/>
</dbReference>
<proteinExistence type="predicted"/>
<reference evidence="1" key="1">
    <citation type="journal article" date="2021" name="Front. Microbiol.">
        <title>Comprehensive Comparative Genomics and Phenotyping of Methylobacterium Species.</title>
        <authorList>
            <person name="Alessa O."/>
            <person name="Ogura Y."/>
            <person name="Fujitani Y."/>
            <person name="Takami H."/>
            <person name="Hayashi T."/>
            <person name="Sahin N."/>
            <person name="Tani A."/>
        </authorList>
    </citation>
    <scope>NUCLEOTIDE SEQUENCE</scope>
    <source>
        <strain evidence="1">NBRC 15689</strain>
    </source>
</reference>
<dbReference type="RefSeq" id="WP_238311947.1">
    <property type="nucleotide sequence ID" value="NZ_BPQV01000008.1"/>
</dbReference>
<reference evidence="1" key="2">
    <citation type="submission" date="2021-08" db="EMBL/GenBank/DDBJ databases">
        <authorList>
            <person name="Tani A."/>
            <person name="Ola A."/>
            <person name="Ogura Y."/>
            <person name="Katsura K."/>
            <person name="Hayashi T."/>
        </authorList>
    </citation>
    <scope>NUCLEOTIDE SEQUENCE</scope>
    <source>
        <strain evidence="1">NBRC 15689</strain>
    </source>
</reference>
<dbReference type="SUPFAM" id="SSF51735">
    <property type="entry name" value="NAD(P)-binding Rossmann-fold domains"/>
    <property type="match status" value="1"/>
</dbReference>
<protein>
    <recommendedName>
        <fullName evidence="3">NAD-dependent dehydratase</fullName>
    </recommendedName>
</protein>
<dbReference type="EMBL" id="BPQV01000008">
    <property type="protein sequence ID" value="GJE28160.1"/>
    <property type="molecule type" value="Genomic_DNA"/>
</dbReference>
<sequence>MRVLLLGATGLVGRHVLERALADPRVTEVTAPGRRTLPPHPKLRAPLVDFEALPEAASWWQADAALCAFGTTMRVAGSEEAFRRIDHGYPLAAARLARAHGTPCFVLNSALGANPASRFFYPRVKGELEHDIERLGFPSLTLVRPGLIGGQRAQPRLGEQIAALVFGALDPILPASLRIAPADTIARVMLDSARAALPGCHVASLHGEKRTPAGRTRP</sequence>
<dbReference type="Proteomes" id="UP001055156">
    <property type="component" value="Unassembled WGS sequence"/>
</dbReference>
<keyword evidence="2" id="KW-1185">Reference proteome</keyword>
<organism evidence="1 2">
    <name type="scientific">Methylobacterium organophilum</name>
    <dbReference type="NCBI Taxonomy" id="410"/>
    <lineage>
        <taxon>Bacteria</taxon>
        <taxon>Pseudomonadati</taxon>
        <taxon>Pseudomonadota</taxon>
        <taxon>Alphaproteobacteria</taxon>
        <taxon>Hyphomicrobiales</taxon>
        <taxon>Methylobacteriaceae</taxon>
        <taxon>Methylobacterium</taxon>
    </lineage>
</organism>